<keyword evidence="2" id="KW-1185">Reference proteome</keyword>
<sequence>MTLTELNKMWSEFNNISINNSDEIEQDFYYWEKGTYRFDIWLWFDEKSPKGLIKFIY</sequence>
<name>A0ABV5FPG3_9FLAO</name>
<dbReference type="Proteomes" id="UP001589589">
    <property type="component" value="Unassembled WGS sequence"/>
</dbReference>
<accession>A0ABV5FPG3</accession>
<comment type="caution">
    <text evidence="1">The sequence shown here is derived from an EMBL/GenBank/DDBJ whole genome shotgun (WGS) entry which is preliminary data.</text>
</comment>
<evidence type="ECO:0000313" key="2">
    <source>
        <dbReference type="Proteomes" id="UP001589589"/>
    </source>
</evidence>
<protein>
    <submittedName>
        <fullName evidence="1">Uncharacterized protein</fullName>
    </submittedName>
</protein>
<dbReference type="EMBL" id="JBHMEX010000043">
    <property type="protein sequence ID" value="MFB9065031.1"/>
    <property type="molecule type" value="Genomic_DNA"/>
</dbReference>
<proteinExistence type="predicted"/>
<dbReference type="RefSeq" id="WP_290261333.1">
    <property type="nucleotide sequence ID" value="NZ_JAUFQQ010000003.1"/>
</dbReference>
<reference evidence="1 2" key="1">
    <citation type="submission" date="2024-09" db="EMBL/GenBank/DDBJ databases">
        <authorList>
            <person name="Sun Q."/>
            <person name="Mori K."/>
        </authorList>
    </citation>
    <scope>NUCLEOTIDE SEQUENCE [LARGE SCALE GENOMIC DNA]</scope>
    <source>
        <strain evidence="1 2">CECT 7908</strain>
    </source>
</reference>
<evidence type="ECO:0000313" key="1">
    <source>
        <dbReference type="EMBL" id="MFB9065031.1"/>
    </source>
</evidence>
<gene>
    <name evidence="1" type="ORF">ACFFUQ_13480</name>
</gene>
<organism evidence="1 2">
    <name type="scientific">Flavobacterium branchiarum</name>
    <dbReference type="NCBI Taxonomy" id="1114870"/>
    <lineage>
        <taxon>Bacteria</taxon>
        <taxon>Pseudomonadati</taxon>
        <taxon>Bacteroidota</taxon>
        <taxon>Flavobacteriia</taxon>
        <taxon>Flavobacteriales</taxon>
        <taxon>Flavobacteriaceae</taxon>
        <taxon>Flavobacterium</taxon>
    </lineage>
</organism>